<gene>
    <name evidence="1" type="ORF">LCGC14_2157920</name>
</gene>
<organism evidence="1">
    <name type="scientific">marine sediment metagenome</name>
    <dbReference type="NCBI Taxonomy" id="412755"/>
    <lineage>
        <taxon>unclassified sequences</taxon>
        <taxon>metagenomes</taxon>
        <taxon>ecological metagenomes</taxon>
    </lineage>
</organism>
<reference evidence="1" key="1">
    <citation type="journal article" date="2015" name="Nature">
        <title>Complex archaea that bridge the gap between prokaryotes and eukaryotes.</title>
        <authorList>
            <person name="Spang A."/>
            <person name="Saw J.H."/>
            <person name="Jorgensen S.L."/>
            <person name="Zaremba-Niedzwiedzka K."/>
            <person name="Martijn J."/>
            <person name="Lind A.E."/>
            <person name="van Eijk R."/>
            <person name="Schleper C."/>
            <person name="Guy L."/>
            <person name="Ettema T.J."/>
        </authorList>
    </citation>
    <scope>NUCLEOTIDE SEQUENCE</scope>
</reference>
<evidence type="ECO:0000313" key="1">
    <source>
        <dbReference type="EMBL" id="KKL65140.1"/>
    </source>
</evidence>
<protein>
    <submittedName>
        <fullName evidence="1">Uncharacterized protein</fullName>
    </submittedName>
</protein>
<name>A0A0F9G6G0_9ZZZZ</name>
<comment type="caution">
    <text evidence="1">The sequence shown here is derived from an EMBL/GenBank/DDBJ whole genome shotgun (WGS) entry which is preliminary data.</text>
</comment>
<feature type="non-terminal residue" evidence="1">
    <location>
        <position position="1"/>
    </location>
</feature>
<dbReference type="EMBL" id="LAZR01027628">
    <property type="protein sequence ID" value="KKL65140.1"/>
    <property type="molecule type" value="Genomic_DNA"/>
</dbReference>
<proteinExistence type="predicted"/>
<accession>A0A0F9G6G0</accession>
<dbReference type="AlphaFoldDB" id="A0A0F9G6G0"/>
<sequence>IISQRTDAGAFTQTFISFKADTQVVFIDTNIDFGIGTSTPQGLLHTYESISGFIVWEFDGLDATVRTIIPNGTGDVLYRLTALFVLRDSAAAVASGTTDVSNAASVNLTVGTNTVRLRVNADGSTDIARTAGTDTIKVALVLRWL</sequence>